<dbReference type="GO" id="GO:0008168">
    <property type="term" value="F:methyltransferase activity"/>
    <property type="evidence" value="ECO:0007669"/>
    <property type="project" value="UniProtKB-KW"/>
</dbReference>
<reference evidence="2 3" key="1">
    <citation type="submission" date="2019-10" db="EMBL/GenBank/DDBJ databases">
        <title>Streptomyces sp. nov., a novel actinobacterium isolated from alkaline environment.</title>
        <authorList>
            <person name="Golinska P."/>
        </authorList>
    </citation>
    <scope>NUCLEOTIDE SEQUENCE [LARGE SCALE GENOMIC DNA]</scope>
    <source>
        <strain evidence="2 3">OF1</strain>
    </source>
</reference>
<dbReference type="EMBL" id="JABJXA010000010">
    <property type="protein sequence ID" value="MBB1257779.1"/>
    <property type="molecule type" value="Genomic_DNA"/>
</dbReference>
<dbReference type="CDD" id="cd02440">
    <property type="entry name" value="AdoMet_MTases"/>
    <property type="match status" value="1"/>
</dbReference>
<dbReference type="AlphaFoldDB" id="A0A5P0YL33"/>
<dbReference type="GO" id="GO:0032259">
    <property type="term" value="P:methylation"/>
    <property type="evidence" value="ECO:0007669"/>
    <property type="project" value="UniProtKB-KW"/>
</dbReference>
<evidence type="ECO:0000313" key="2">
    <source>
        <dbReference type="EMBL" id="MQS01006.1"/>
    </source>
</evidence>
<protein>
    <submittedName>
        <fullName evidence="2">Class I SAM-dependent methyltransferase</fullName>
    </submittedName>
</protein>
<evidence type="ECO:0000313" key="4">
    <source>
        <dbReference type="Proteomes" id="UP000517765"/>
    </source>
</evidence>
<name>A0A5P0YL33_9ACTN</name>
<reference evidence="4" key="2">
    <citation type="submission" date="2020-05" db="EMBL/GenBank/DDBJ databases">
        <title>Classification of alakaliphilic streptomycetes isolated from an alkaline soil next to Lonar Crater, India and a proposal for the recognition of Streptomyces alkaliterrae sp. nov.</title>
        <authorList>
            <person name="Golinska P."/>
        </authorList>
    </citation>
    <scope>NUCLEOTIDE SEQUENCE [LARGE SCALE GENOMIC DNA]</scope>
    <source>
        <strain evidence="4">OF8</strain>
    </source>
</reference>
<dbReference type="EMBL" id="VJYK02000022">
    <property type="protein sequence ID" value="MQS01006.1"/>
    <property type="molecule type" value="Genomic_DNA"/>
</dbReference>
<reference evidence="1" key="3">
    <citation type="journal article" name="Syst. Appl. Microbiol.">
        <title>Streptomyces alkaliterrae sp. nov., isolated from an alkaline soil, and emended descriptions of Streptomyces alkaliphilus, Streptomyces calidiresistens and Streptomyces durbertensis.</title>
        <authorList>
            <person name="Swiecimska M."/>
            <person name="Golinska P."/>
            <person name="Nouioui I."/>
            <person name="Wypij M."/>
            <person name="Rai M."/>
            <person name="Sangal V."/>
            <person name="Goodfellow M."/>
        </authorList>
    </citation>
    <scope>NUCLEOTIDE SEQUENCE</scope>
    <source>
        <strain evidence="1">OF8</strain>
    </source>
</reference>
<keyword evidence="2" id="KW-0808">Transferase</keyword>
<dbReference type="PIRSF" id="PIRSF011491">
    <property type="entry name" value="Mtase_YbcY_prd"/>
    <property type="match status" value="1"/>
</dbReference>
<evidence type="ECO:0000313" key="3">
    <source>
        <dbReference type="Proteomes" id="UP000320857"/>
    </source>
</evidence>
<dbReference type="Proteomes" id="UP000517765">
    <property type="component" value="Unassembled WGS sequence"/>
</dbReference>
<dbReference type="Proteomes" id="UP000320857">
    <property type="component" value="Unassembled WGS sequence"/>
</dbReference>
<dbReference type="SUPFAM" id="SSF53335">
    <property type="entry name" value="S-adenosyl-L-methionine-dependent methyltransferases"/>
    <property type="match status" value="1"/>
</dbReference>
<gene>
    <name evidence="2" type="ORF">FNX44_003770</name>
    <name evidence="1" type="ORF">H3147_02895</name>
</gene>
<comment type="caution">
    <text evidence="2">The sequence shown here is derived from an EMBL/GenBank/DDBJ whole genome shotgun (WGS) entry which is preliminary data.</text>
</comment>
<sequence>MQLSREVQEGQRAYTRWGLTYYRFFVLGLSNRFAWRCSTSRLLEMYDTYVSENHLDVGVGTGYYVANCRFPTGSPRLGLMDVNRNSLAYAAGAASRYEPEIYYCNVLDPLLDGVEKFHSISMNYLLHCLPGAIAEKSVVFDNLAPLLTSDGVLFGSTVVQDCRHNAIAKWLLKAYNERGHFHNSADTASGLERALRDRFDEVDVRRVGSVALFCARKPLKAARSTNGE</sequence>
<proteinExistence type="predicted"/>
<dbReference type="Gene3D" id="3.40.50.150">
    <property type="entry name" value="Vaccinia Virus protein VP39"/>
    <property type="match status" value="1"/>
</dbReference>
<dbReference type="InterPro" id="IPR016584">
    <property type="entry name" value="MeTrfase_VrtF"/>
</dbReference>
<organism evidence="2 3">
    <name type="scientific">Streptomyces alkaliterrae</name>
    <dbReference type="NCBI Taxonomy" id="2213162"/>
    <lineage>
        <taxon>Bacteria</taxon>
        <taxon>Bacillati</taxon>
        <taxon>Actinomycetota</taxon>
        <taxon>Actinomycetes</taxon>
        <taxon>Kitasatosporales</taxon>
        <taxon>Streptomycetaceae</taxon>
        <taxon>Streptomyces</taxon>
    </lineage>
</organism>
<keyword evidence="2" id="KW-0489">Methyltransferase</keyword>
<keyword evidence="3" id="KW-1185">Reference proteome</keyword>
<evidence type="ECO:0000313" key="1">
    <source>
        <dbReference type="EMBL" id="MBB1257779.1"/>
    </source>
</evidence>
<accession>A0A5P0YL33</accession>
<dbReference type="InterPro" id="IPR029063">
    <property type="entry name" value="SAM-dependent_MTases_sf"/>
</dbReference>